<dbReference type="PANTHER" id="PTHR24324">
    <property type="entry name" value="HOMEOBOX PROTEIN HHEX"/>
    <property type="match status" value="1"/>
</dbReference>
<evidence type="ECO:0000313" key="10">
    <source>
        <dbReference type="Proteomes" id="UP001201812"/>
    </source>
</evidence>
<feature type="region of interest" description="Disordered" evidence="7">
    <location>
        <begin position="23"/>
        <end position="56"/>
    </location>
</feature>
<feature type="region of interest" description="Disordered" evidence="7">
    <location>
        <begin position="138"/>
        <end position="202"/>
    </location>
</feature>
<dbReference type="SUPFAM" id="SSF46689">
    <property type="entry name" value="Homeodomain-like"/>
    <property type="match status" value="1"/>
</dbReference>
<feature type="compositionally biased region" description="Polar residues" evidence="7">
    <location>
        <begin position="32"/>
        <end position="41"/>
    </location>
</feature>
<evidence type="ECO:0000256" key="3">
    <source>
        <dbReference type="ARBA" id="ARBA00023155"/>
    </source>
</evidence>
<feature type="compositionally biased region" description="Low complexity" evidence="7">
    <location>
        <begin position="187"/>
        <end position="197"/>
    </location>
</feature>
<feature type="domain" description="Homeobox" evidence="8">
    <location>
        <begin position="306"/>
        <end position="366"/>
    </location>
</feature>
<dbReference type="InterPro" id="IPR009057">
    <property type="entry name" value="Homeodomain-like_sf"/>
</dbReference>
<keyword evidence="3 5" id="KW-0371">Homeobox</keyword>
<evidence type="ECO:0000256" key="7">
    <source>
        <dbReference type="SAM" id="MobiDB-lite"/>
    </source>
</evidence>
<dbReference type="InterPro" id="IPR001356">
    <property type="entry name" value="HD"/>
</dbReference>
<proteinExistence type="predicted"/>
<evidence type="ECO:0000259" key="8">
    <source>
        <dbReference type="PROSITE" id="PS50071"/>
    </source>
</evidence>
<dbReference type="PROSITE" id="PS00027">
    <property type="entry name" value="HOMEOBOX_1"/>
    <property type="match status" value="1"/>
</dbReference>
<keyword evidence="10" id="KW-1185">Reference proteome</keyword>
<dbReference type="AlphaFoldDB" id="A0AAD4NB62"/>
<evidence type="ECO:0000313" key="9">
    <source>
        <dbReference type="EMBL" id="KAI1725754.1"/>
    </source>
</evidence>
<gene>
    <name evidence="9" type="ORF">DdX_02431</name>
</gene>
<accession>A0AAD4NB62</accession>
<dbReference type="GO" id="GO:0000981">
    <property type="term" value="F:DNA-binding transcription factor activity, RNA polymerase II-specific"/>
    <property type="evidence" value="ECO:0007669"/>
    <property type="project" value="InterPro"/>
</dbReference>
<evidence type="ECO:0000256" key="2">
    <source>
        <dbReference type="ARBA" id="ARBA00023125"/>
    </source>
</evidence>
<sequence>MMTDSKQQIQSPAKVFSINNLLQSNEKDEEVGSSNKNSNGMPQKMLNFPNPGTPSWALNQQSNQFLQQMALLAGNQNGDPMAMAALRILQQQQQSQLGIFLQEQRRRSTDWHLKQNFKSGEPLKHSVSTTVVCPDLAKTELHSREDSRRKSTDQGPMSLNANDNAFNQSITPKSLKISEDTEKEDCSSVSASSSASSPIVNEEDEEFEAVENGEVTNVTSNQAAHLNAAAQWYGAYMVNIAAASSQRQNQPLSDAAMSLGSLFGPTAAINPGIPGWDLGRLQPWLYPYGATHAAGPMHHHHHKSQHKRKGGQIRFTNEQTDALENTFDNHKYLSNNQRKKLAKSLSLSERQVKTWFQNRRAKWRRIRKDGEDEDDLVGPAGRHHQAQLQQFDRLTSASTTFTTNSVHF</sequence>
<comment type="subcellular location">
    <subcellularLocation>
        <location evidence="1 5 6">Nucleus</location>
    </subcellularLocation>
</comment>
<dbReference type="Pfam" id="PF00046">
    <property type="entry name" value="Homeodomain"/>
    <property type="match status" value="1"/>
</dbReference>
<evidence type="ECO:0000256" key="5">
    <source>
        <dbReference type="PROSITE-ProRule" id="PRU00108"/>
    </source>
</evidence>
<keyword evidence="4 5" id="KW-0539">Nucleus</keyword>
<dbReference type="GO" id="GO:0005634">
    <property type="term" value="C:nucleus"/>
    <property type="evidence" value="ECO:0007669"/>
    <property type="project" value="UniProtKB-SubCell"/>
</dbReference>
<keyword evidence="2 5" id="KW-0238">DNA-binding</keyword>
<dbReference type="PANTHER" id="PTHR24324:SF5">
    <property type="entry name" value="HEMATOPOIETICALLY-EXPRESSED HOMEOBOX PROTEIN HHEX"/>
    <property type="match status" value="1"/>
</dbReference>
<evidence type="ECO:0000256" key="4">
    <source>
        <dbReference type="ARBA" id="ARBA00023242"/>
    </source>
</evidence>
<dbReference type="CDD" id="cd00086">
    <property type="entry name" value="homeodomain"/>
    <property type="match status" value="1"/>
</dbReference>
<feature type="compositionally biased region" description="Polar residues" evidence="7">
    <location>
        <begin position="153"/>
        <end position="172"/>
    </location>
</feature>
<feature type="compositionally biased region" description="Basic and acidic residues" evidence="7">
    <location>
        <begin position="176"/>
        <end position="186"/>
    </location>
</feature>
<feature type="compositionally biased region" description="Basic and acidic residues" evidence="7">
    <location>
        <begin position="138"/>
        <end position="152"/>
    </location>
</feature>
<dbReference type="Proteomes" id="UP001201812">
    <property type="component" value="Unassembled WGS sequence"/>
</dbReference>
<feature type="DNA-binding region" description="Homeobox" evidence="5">
    <location>
        <begin position="308"/>
        <end position="367"/>
    </location>
</feature>
<dbReference type="GO" id="GO:0000978">
    <property type="term" value="F:RNA polymerase II cis-regulatory region sequence-specific DNA binding"/>
    <property type="evidence" value="ECO:0007669"/>
    <property type="project" value="TreeGrafter"/>
</dbReference>
<dbReference type="InterPro" id="IPR051000">
    <property type="entry name" value="Homeobox_DNA-bind_prot"/>
</dbReference>
<dbReference type="SMART" id="SM00389">
    <property type="entry name" value="HOX"/>
    <property type="match status" value="1"/>
</dbReference>
<comment type="caution">
    <text evidence="9">The sequence shown here is derived from an EMBL/GenBank/DDBJ whole genome shotgun (WGS) entry which is preliminary data.</text>
</comment>
<dbReference type="InterPro" id="IPR020479">
    <property type="entry name" value="HD_metazoa"/>
</dbReference>
<protein>
    <submittedName>
        <fullName evidence="9">Homeobox domain-containing protein</fullName>
    </submittedName>
</protein>
<dbReference type="PRINTS" id="PR00024">
    <property type="entry name" value="HOMEOBOX"/>
</dbReference>
<evidence type="ECO:0000256" key="1">
    <source>
        <dbReference type="ARBA" id="ARBA00004123"/>
    </source>
</evidence>
<dbReference type="GO" id="GO:0030154">
    <property type="term" value="P:cell differentiation"/>
    <property type="evidence" value="ECO:0007669"/>
    <property type="project" value="TreeGrafter"/>
</dbReference>
<reference evidence="9" key="1">
    <citation type="submission" date="2022-01" db="EMBL/GenBank/DDBJ databases">
        <title>Genome Sequence Resource for Two Populations of Ditylenchus destructor, the Migratory Endoparasitic Phytonematode.</title>
        <authorList>
            <person name="Zhang H."/>
            <person name="Lin R."/>
            <person name="Xie B."/>
        </authorList>
    </citation>
    <scope>NUCLEOTIDE SEQUENCE</scope>
    <source>
        <strain evidence="9">BazhouSP</strain>
    </source>
</reference>
<organism evidence="9 10">
    <name type="scientific">Ditylenchus destructor</name>
    <dbReference type="NCBI Taxonomy" id="166010"/>
    <lineage>
        <taxon>Eukaryota</taxon>
        <taxon>Metazoa</taxon>
        <taxon>Ecdysozoa</taxon>
        <taxon>Nematoda</taxon>
        <taxon>Chromadorea</taxon>
        <taxon>Rhabditida</taxon>
        <taxon>Tylenchina</taxon>
        <taxon>Tylenchomorpha</taxon>
        <taxon>Sphaerularioidea</taxon>
        <taxon>Anguinidae</taxon>
        <taxon>Anguininae</taxon>
        <taxon>Ditylenchus</taxon>
    </lineage>
</organism>
<evidence type="ECO:0000256" key="6">
    <source>
        <dbReference type="RuleBase" id="RU000682"/>
    </source>
</evidence>
<dbReference type="PROSITE" id="PS50071">
    <property type="entry name" value="HOMEOBOX_2"/>
    <property type="match status" value="1"/>
</dbReference>
<dbReference type="EMBL" id="JAKKPZ010000002">
    <property type="protein sequence ID" value="KAI1725754.1"/>
    <property type="molecule type" value="Genomic_DNA"/>
</dbReference>
<name>A0AAD4NB62_9BILA</name>
<dbReference type="InterPro" id="IPR017970">
    <property type="entry name" value="Homeobox_CS"/>
</dbReference>
<dbReference type="Gene3D" id="1.10.10.60">
    <property type="entry name" value="Homeodomain-like"/>
    <property type="match status" value="1"/>
</dbReference>